<feature type="compositionally biased region" description="Basic and acidic residues" evidence="1">
    <location>
        <begin position="160"/>
        <end position="189"/>
    </location>
</feature>
<reference evidence="3" key="1">
    <citation type="journal article" date="2018" name="Gigascience">
        <title>Genome assembly of the Pink Ipe (Handroanthus impetiginosus, Bignoniaceae), a highly valued, ecologically keystone Neotropical timber forest tree.</title>
        <authorList>
            <person name="Silva-Junior O.B."/>
            <person name="Grattapaglia D."/>
            <person name="Novaes E."/>
            <person name="Collevatti R.G."/>
        </authorList>
    </citation>
    <scope>NUCLEOTIDE SEQUENCE [LARGE SCALE GENOMIC DNA]</scope>
    <source>
        <strain evidence="3">cv. UFG-1</strain>
    </source>
</reference>
<name>A0A2G9HV20_9LAMI</name>
<organism evidence="2 3">
    <name type="scientific">Handroanthus impetiginosus</name>
    <dbReference type="NCBI Taxonomy" id="429701"/>
    <lineage>
        <taxon>Eukaryota</taxon>
        <taxon>Viridiplantae</taxon>
        <taxon>Streptophyta</taxon>
        <taxon>Embryophyta</taxon>
        <taxon>Tracheophyta</taxon>
        <taxon>Spermatophyta</taxon>
        <taxon>Magnoliopsida</taxon>
        <taxon>eudicotyledons</taxon>
        <taxon>Gunneridae</taxon>
        <taxon>Pentapetalae</taxon>
        <taxon>asterids</taxon>
        <taxon>lamiids</taxon>
        <taxon>Lamiales</taxon>
        <taxon>Bignoniaceae</taxon>
        <taxon>Crescentiina</taxon>
        <taxon>Tabebuia alliance</taxon>
        <taxon>Handroanthus</taxon>
    </lineage>
</organism>
<evidence type="ECO:0000313" key="2">
    <source>
        <dbReference type="EMBL" id="PIN21367.1"/>
    </source>
</evidence>
<sequence>MLAAQSPLSGHHPIQVPKTSRRPLQPKNQSITTTNTTDVKPKPHPEEWVEISWLDDSNKENVPPFYSTPVKEQYSPIESFDASLADELSAIREKLERLKIDKEKTAKLLRERVLTLDLQMKDILNRGEAQTQLEIEVDRLYRLKEIRLACLRVSSVRSLREKEEERKMKQDQLKAHVKTEARDDQRCEGPSRSPNPYN</sequence>
<accession>A0A2G9HV20</accession>
<protein>
    <submittedName>
        <fullName evidence="2">Uncharacterized protein</fullName>
    </submittedName>
</protein>
<comment type="caution">
    <text evidence="2">The sequence shown here is derived from an EMBL/GenBank/DDBJ whole genome shotgun (WGS) entry which is preliminary data.</text>
</comment>
<feature type="compositionally biased region" description="Polar residues" evidence="1">
    <location>
        <begin position="26"/>
        <end position="38"/>
    </location>
</feature>
<gene>
    <name evidence="2" type="ORF">CDL12_05912</name>
</gene>
<feature type="region of interest" description="Disordered" evidence="1">
    <location>
        <begin position="1"/>
        <end position="46"/>
    </location>
</feature>
<dbReference type="AlphaFoldDB" id="A0A2G9HV20"/>
<dbReference type="OrthoDB" id="982181at2759"/>
<dbReference type="PANTHER" id="PTHR36790">
    <property type="entry name" value="MYELIN TRANSCRIPTION FACTOR"/>
    <property type="match status" value="1"/>
</dbReference>
<evidence type="ECO:0000256" key="1">
    <source>
        <dbReference type="SAM" id="MobiDB-lite"/>
    </source>
</evidence>
<keyword evidence="3" id="KW-1185">Reference proteome</keyword>
<dbReference type="EMBL" id="NKXS01000950">
    <property type="protein sequence ID" value="PIN21367.1"/>
    <property type="molecule type" value="Genomic_DNA"/>
</dbReference>
<evidence type="ECO:0000313" key="3">
    <source>
        <dbReference type="Proteomes" id="UP000231279"/>
    </source>
</evidence>
<feature type="region of interest" description="Disordered" evidence="1">
    <location>
        <begin position="160"/>
        <end position="198"/>
    </location>
</feature>
<proteinExistence type="predicted"/>
<dbReference type="PANTHER" id="PTHR36790:SF1">
    <property type="entry name" value="MYELIN TRANSCRIPTION FACTOR"/>
    <property type="match status" value="1"/>
</dbReference>
<dbReference type="Proteomes" id="UP000231279">
    <property type="component" value="Unassembled WGS sequence"/>
</dbReference>